<evidence type="ECO:0000259" key="1">
    <source>
        <dbReference type="Pfam" id="PF17111"/>
    </source>
</evidence>
<keyword evidence="3" id="KW-1185">Reference proteome</keyword>
<proteinExistence type="predicted"/>
<sequence>MADLLSITASVAGITTAALQSAQFLVKTIENIKDAPSTIKELTADLRVVELVLHQLIASVQGESEQVIGRSQILPAVENCERACKTFQLQVERWTKHSKEDKLFWMIQWKIGLFGQERINTFRGQLNDCKSTLNIALTVASLLVVINQKDLVKAQKDSILEVNRADFEQELTRASTELVHIKRVTATNDGVALAGVFNVLPGEHSRIRQDISDVYADSKGFVIAGWANDVNITDMRR</sequence>
<protein>
    <recommendedName>
        <fullName evidence="1">Azaphilone pigments biosynthesis cluster protein L N-terminal domain-containing protein</fullName>
    </recommendedName>
</protein>
<accession>A0A8H8BT67</accession>
<reference evidence="2" key="1">
    <citation type="submission" date="2021-02" db="EMBL/GenBank/DDBJ databases">
        <title>Genome sequence Cadophora malorum strain M34.</title>
        <authorList>
            <person name="Stefanovic E."/>
            <person name="Vu D."/>
            <person name="Scully C."/>
            <person name="Dijksterhuis J."/>
            <person name="Roader J."/>
            <person name="Houbraken J."/>
        </authorList>
    </citation>
    <scope>NUCLEOTIDE SEQUENCE</scope>
    <source>
        <strain evidence="2">M34</strain>
    </source>
</reference>
<comment type="caution">
    <text evidence="2">The sequence shown here is derived from an EMBL/GenBank/DDBJ whole genome shotgun (WGS) entry which is preliminary data.</text>
</comment>
<evidence type="ECO:0000313" key="3">
    <source>
        <dbReference type="Proteomes" id="UP000664132"/>
    </source>
</evidence>
<organism evidence="2 3">
    <name type="scientific">Cadophora malorum</name>
    <dbReference type="NCBI Taxonomy" id="108018"/>
    <lineage>
        <taxon>Eukaryota</taxon>
        <taxon>Fungi</taxon>
        <taxon>Dikarya</taxon>
        <taxon>Ascomycota</taxon>
        <taxon>Pezizomycotina</taxon>
        <taxon>Leotiomycetes</taxon>
        <taxon>Helotiales</taxon>
        <taxon>Ploettnerulaceae</taxon>
        <taxon>Cadophora</taxon>
    </lineage>
</organism>
<dbReference type="Proteomes" id="UP000664132">
    <property type="component" value="Unassembled WGS sequence"/>
</dbReference>
<feature type="domain" description="Azaphilone pigments biosynthesis cluster protein L N-terminal" evidence="1">
    <location>
        <begin position="2"/>
        <end position="187"/>
    </location>
</feature>
<dbReference type="AlphaFoldDB" id="A0A8H8BT67"/>
<evidence type="ECO:0000313" key="2">
    <source>
        <dbReference type="EMBL" id="KAG4422648.1"/>
    </source>
</evidence>
<dbReference type="Pfam" id="PF17111">
    <property type="entry name" value="PigL_N"/>
    <property type="match status" value="1"/>
</dbReference>
<dbReference type="InterPro" id="IPR031348">
    <property type="entry name" value="PigL_N"/>
</dbReference>
<gene>
    <name evidence="2" type="ORF">IFR04_004269</name>
</gene>
<dbReference type="OrthoDB" id="432483at2759"/>
<dbReference type="EMBL" id="JAFJYH010000046">
    <property type="protein sequence ID" value="KAG4422648.1"/>
    <property type="molecule type" value="Genomic_DNA"/>
</dbReference>
<name>A0A8H8BT67_9HELO</name>